<dbReference type="PROSITE" id="PS00787">
    <property type="entry name" value="CHORISMATE_SYNTHASE_1"/>
    <property type="match status" value="1"/>
</dbReference>
<dbReference type="InterPro" id="IPR020541">
    <property type="entry name" value="Chorismate_synthase_CS"/>
</dbReference>
<dbReference type="InterPro" id="IPR035904">
    <property type="entry name" value="Chorismate_synth_AroC_sf"/>
</dbReference>
<dbReference type="EC" id="4.2.3.5" evidence="4"/>
<organism evidence="9">
    <name type="scientific">hydrothermal vent metagenome</name>
    <dbReference type="NCBI Taxonomy" id="652676"/>
    <lineage>
        <taxon>unclassified sequences</taxon>
        <taxon>metagenomes</taxon>
        <taxon>ecological metagenomes</taxon>
    </lineage>
</organism>
<protein>
    <recommendedName>
        <fullName evidence="4">chorismate synthase</fullName>
        <ecNumber evidence="4">4.2.3.5</ecNumber>
    </recommendedName>
</protein>
<dbReference type="PANTHER" id="PTHR21085">
    <property type="entry name" value="CHORISMATE SYNTHASE"/>
    <property type="match status" value="1"/>
</dbReference>
<dbReference type="GO" id="GO:0005829">
    <property type="term" value="C:cytosol"/>
    <property type="evidence" value="ECO:0007669"/>
    <property type="project" value="TreeGrafter"/>
</dbReference>
<dbReference type="PROSITE" id="PS00788">
    <property type="entry name" value="CHORISMATE_SYNTHASE_2"/>
    <property type="match status" value="1"/>
</dbReference>
<dbReference type="Gene3D" id="3.60.150.10">
    <property type="entry name" value="Chorismate synthase AroC"/>
    <property type="match status" value="1"/>
</dbReference>
<dbReference type="PANTHER" id="PTHR21085:SF0">
    <property type="entry name" value="CHORISMATE SYNTHASE"/>
    <property type="match status" value="1"/>
</dbReference>
<proteinExistence type="inferred from homology"/>
<evidence type="ECO:0000256" key="3">
    <source>
        <dbReference type="ARBA" id="ARBA00011881"/>
    </source>
</evidence>
<feature type="region of interest" description="Disordered" evidence="8">
    <location>
        <begin position="37"/>
        <end position="65"/>
    </location>
</feature>
<evidence type="ECO:0000256" key="2">
    <source>
        <dbReference type="ARBA" id="ARBA00008014"/>
    </source>
</evidence>
<accession>A0A170PS07</accession>
<dbReference type="UniPathway" id="UPA00053">
    <property type="reaction ID" value="UER00090"/>
</dbReference>
<dbReference type="EMBL" id="CZRL01000104">
    <property type="protein sequence ID" value="CUS54270.1"/>
    <property type="molecule type" value="Genomic_DNA"/>
</dbReference>
<comment type="pathway">
    <text evidence="1">Metabolic intermediate biosynthesis; chorismate biosynthesis; chorismate from D-erythrose 4-phosphate and phosphoenolpyruvate: step 7/7.</text>
</comment>
<keyword evidence="6" id="KW-0057">Aromatic amino acid biosynthesis</keyword>
<dbReference type="Pfam" id="PF01264">
    <property type="entry name" value="Chorismate_synt"/>
    <property type="match status" value="1"/>
</dbReference>
<dbReference type="GO" id="GO:0004107">
    <property type="term" value="F:chorismate synthase activity"/>
    <property type="evidence" value="ECO:0007669"/>
    <property type="project" value="UniProtKB-EC"/>
</dbReference>
<dbReference type="InterPro" id="IPR000453">
    <property type="entry name" value="Chorismate_synth"/>
</dbReference>
<dbReference type="PROSITE" id="PS00789">
    <property type="entry name" value="CHORISMATE_SYNTHASE_3"/>
    <property type="match status" value="1"/>
</dbReference>
<evidence type="ECO:0000256" key="1">
    <source>
        <dbReference type="ARBA" id="ARBA00005044"/>
    </source>
</evidence>
<comment type="similarity">
    <text evidence="2">Belongs to the chorismate synthase family.</text>
</comment>
<dbReference type="NCBIfam" id="NF003793">
    <property type="entry name" value="PRK05382.1"/>
    <property type="match status" value="1"/>
</dbReference>
<dbReference type="CDD" id="cd07304">
    <property type="entry name" value="Chorismate_synthase"/>
    <property type="match status" value="1"/>
</dbReference>
<dbReference type="GO" id="GO:0008652">
    <property type="term" value="P:amino acid biosynthetic process"/>
    <property type="evidence" value="ECO:0007669"/>
    <property type="project" value="UniProtKB-KW"/>
</dbReference>
<dbReference type="GO" id="GO:0009073">
    <property type="term" value="P:aromatic amino acid family biosynthetic process"/>
    <property type="evidence" value="ECO:0007669"/>
    <property type="project" value="UniProtKB-KW"/>
</dbReference>
<evidence type="ECO:0000256" key="8">
    <source>
        <dbReference type="SAM" id="MobiDB-lite"/>
    </source>
</evidence>
<dbReference type="GO" id="GO:0010181">
    <property type="term" value="F:FMN binding"/>
    <property type="evidence" value="ECO:0007669"/>
    <property type="project" value="TreeGrafter"/>
</dbReference>
<dbReference type="FunFam" id="3.60.150.10:FF:000001">
    <property type="entry name" value="Chorismate synthase"/>
    <property type="match status" value="1"/>
</dbReference>
<evidence type="ECO:0000313" key="9">
    <source>
        <dbReference type="EMBL" id="CUS54270.1"/>
    </source>
</evidence>
<evidence type="ECO:0000256" key="7">
    <source>
        <dbReference type="ARBA" id="ARBA00023239"/>
    </source>
</evidence>
<dbReference type="AlphaFoldDB" id="A0A170PS07"/>
<evidence type="ECO:0000256" key="4">
    <source>
        <dbReference type="ARBA" id="ARBA00013036"/>
    </source>
</evidence>
<name>A0A170PS07_9ZZZZ</name>
<dbReference type="NCBIfam" id="TIGR00033">
    <property type="entry name" value="aroC"/>
    <property type="match status" value="1"/>
</dbReference>
<keyword evidence="7 9" id="KW-0456">Lyase</keyword>
<gene>
    <name evidence="9" type="ORF">MGWOODY_XGa690</name>
</gene>
<dbReference type="HAMAP" id="MF_00300">
    <property type="entry name" value="Chorismate_synth"/>
    <property type="match status" value="1"/>
</dbReference>
<dbReference type="PIRSF" id="PIRSF001456">
    <property type="entry name" value="Chorismate_synth"/>
    <property type="match status" value="1"/>
</dbReference>
<evidence type="ECO:0000256" key="5">
    <source>
        <dbReference type="ARBA" id="ARBA00022605"/>
    </source>
</evidence>
<comment type="subunit">
    <text evidence="3">Homotetramer.</text>
</comment>
<keyword evidence="5" id="KW-0028">Amino-acid biosynthesis</keyword>
<reference evidence="9" key="1">
    <citation type="submission" date="2015-10" db="EMBL/GenBank/DDBJ databases">
        <authorList>
            <person name="Gilbert D.G."/>
        </authorList>
    </citation>
    <scope>NUCLEOTIDE SEQUENCE</scope>
</reference>
<evidence type="ECO:0000256" key="6">
    <source>
        <dbReference type="ARBA" id="ARBA00023141"/>
    </source>
</evidence>
<dbReference type="GO" id="GO:0009423">
    <property type="term" value="P:chorismate biosynthetic process"/>
    <property type="evidence" value="ECO:0007669"/>
    <property type="project" value="UniProtKB-UniPathway"/>
</dbReference>
<sequence>MAGNSFGQLFRVTTFGESHGPALGCIVDGCPPGLQLNPDDIQQDLDRRRPGQSKHTTQRRESDRAEILSGVFDGVTTGAPIGIVIKNEDQRTRDYERIREQFRPGHADYTYLRKYGIRDYRGSGRASARETVCRVAAGAIARKYLNLHSAIQITGYLQQMGDIVAEQHDFDEISRNPFFFPDAGKIGELEKLIQALRKAGDSIGARVNVEATNIPSGLGEPVFDKLDAEVAKAMMSINAVKGVELGSGFDSVIQHGSEHRDEMRPEGFLSNNAGGILGGISSGQDIVVSIALKPTSSIQIPGRSVDIQGEPVEVVTTGRHDPCVGIRAVPIAEAMLALVLMDHLLRHRSLGVESKGPEIPASADTSKAD</sequence>
<dbReference type="SUPFAM" id="SSF103263">
    <property type="entry name" value="Chorismate synthase, AroC"/>
    <property type="match status" value="1"/>
</dbReference>